<dbReference type="GO" id="GO:0000209">
    <property type="term" value="P:protein polyubiquitination"/>
    <property type="evidence" value="ECO:0007669"/>
    <property type="project" value="TreeGrafter"/>
</dbReference>
<dbReference type="PANTHER" id="PTHR24104:SF50">
    <property type="entry name" value="SMP-30_GLUCONOLACTONASE_LRE-LIKE REGION DOMAIN-CONTAINING PROTEIN"/>
    <property type="match status" value="1"/>
</dbReference>
<dbReference type="EMBL" id="JH816283">
    <property type="protein sequence ID" value="EKC34866.1"/>
    <property type="molecule type" value="Genomic_DNA"/>
</dbReference>
<name>K1RKM5_MAGGI</name>
<feature type="region of interest" description="Disordered" evidence="1">
    <location>
        <begin position="1"/>
        <end position="20"/>
    </location>
</feature>
<dbReference type="SUPFAM" id="SSF101898">
    <property type="entry name" value="NHL repeat"/>
    <property type="match status" value="1"/>
</dbReference>
<accession>K1RKM5</accession>
<reference evidence="2" key="1">
    <citation type="journal article" date="2012" name="Nature">
        <title>The oyster genome reveals stress adaptation and complexity of shell formation.</title>
        <authorList>
            <person name="Zhang G."/>
            <person name="Fang X."/>
            <person name="Guo X."/>
            <person name="Li L."/>
            <person name="Luo R."/>
            <person name="Xu F."/>
            <person name="Yang P."/>
            <person name="Zhang L."/>
            <person name="Wang X."/>
            <person name="Qi H."/>
            <person name="Xiong Z."/>
            <person name="Que H."/>
            <person name="Xie Y."/>
            <person name="Holland P.W."/>
            <person name="Paps J."/>
            <person name="Zhu Y."/>
            <person name="Wu F."/>
            <person name="Chen Y."/>
            <person name="Wang J."/>
            <person name="Peng C."/>
            <person name="Meng J."/>
            <person name="Yang L."/>
            <person name="Liu J."/>
            <person name="Wen B."/>
            <person name="Zhang N."/>
            <person name="Huang Z."/>
            <person name="Zhu Q."/>
            <person name="Feng Y."/>
            <person name="Mount A."/>
            <person name="Hedgecock D."/>
            <person name="Xu Z."/>
            <person name="Liu Y."/>
            <person name="Domazet-Loso T."/>
            <person name="Du Y."/>
            <person name="Sun X."/>
            <person name="Zhang S."/>
            <person name="Liu B."/>
            <person name="Cheng P."/>
            <person name="Jiang X."/>
            <person name="Li J."/>
            <person name="Fan D."/>
            <person name="Wang W."/>
            <person name="Fu W."/>
            <person name="Wang T."/>
            <person name="Wang B."/>
            <person name="Zhang J."/>
            <person name="Peng Z."/>
            <person name="Li Y."/>
            <person name="Li N."/>
            <person name="Wang J."/>
            <person name="Chen M."/>
            <person name="He Y."/>
            <person name="Tan F."/>
            <person name="Song X."/>
            <person name="Zheng Q."/>
            <person name="Huang R."/>
            <person name="Yang H."/>
            <person name="Du X."/>
            <person name="Chen L."/>
            <person name="Yang M."/>
            <person name="Gaffney P.M."/>
            <person name="Wang S."/>
            <person name="Luo L."/>
            <person name="She Z."/>
            <person name="Ming Y."/>
            <person name="Huang W."/>
            <person name="Zhang S."/>
            <person name="Huang B."/>
            <person name="Zhang Y."/>
            <person name="Qu T."/>
            <person name="Ni P."/>
            <person name="Miao G."/>
            <person name="Wang J."/>
            <person name="Wang Q."/>
            <person name="Steinberg C.E."/>
            <person name="Wang H."/>
            <person name="Li N."/>
            <person name="Qian L."/>
            <person name="Zhang G."/>
            <person name="Li Y."/>
            <person name="Yang H."/>
            <person name="Liu X."/>
            <person name="Wang J."/>
            <person name="Yin Y."/>
            <person name="Wang J."/>
        </authorList>
    </citation>
    <scope>NUCLEOTIDE SEQUENCE [LARGE SCALE GENOMIC DNA]</scope>
    <source>
        <strain evidence="2">05x7-T-G4-1.051#20</strain>
    </source>
</reference>
<evidence type="ECO:0000313" key="2">
    <source>
        <dbReference type="EMBL" id="EKC34866.1"/>
    </source>
</evidence>
<dbReference type="PANTHER" id="PTHR24104">
    <property type="entry name" value="E3 UBIQUITIN-PROTEIN LIGASE NHLRC1-RELATED"/>
    <property type="match status" value="1"/>
</dbReference>
<dbReference type="Gene3D" id="2.120.10.30">
    <property type="entry name" value="TolB, C-terminal domain"/>
    <property type="match status" value="1"/>
</dbReference>
<protein>
    <recommendedName>
        <fullName evidence="3">Tripartite motif-containing protein 2</fullName>
    </recommendedName>
</protein>
<dbReference type="GO" id="GO:0061630">
    <property type="term" value="F:ubiquitin protein ligase activity"/>
    <property type="evidence" value="ECO:0007669"/>
    <property type="project" value="TreeGrafter"/>
</dbReference>
<evidence type="ECO:0008006" key="3">
    <source>
        <dbReference type="Google" id="ProtNLM"/>
    </source>
</evidence>
<sequence length="317" mass="35740">MIEVESDTSEEEALVLPADHENERNRSQLGVYTVVKEWEEFQTNSKDGFGVVASDTSSEHIEDYYIDDLSKVVLWKGQERRSEERELKYWERAVFVETGDLLVVMDVDDKQSKIVRYSGFTEKQSIQYNEKGQPLFSPGGDKYISENRNLDICVSDCGADKVVVVNQAGSLRFTYTGHPLPTERSFNPCGITTDSQSRILTADDEHHCIHILDQDGEFLRFIHNCGLEEPWGLCLDTRDNLFVAEWDTGQTSTLARLKAVEPSSPVRVVTMAFFSFIDLSISTTMLGSIALILNIRTVNQASNDNSSPHDMFIGLSC</sequence>
<gene>
    <name evidence="2" type="ORF">CGI_10027572</name>
</gene>
<organism evidence="2">
    <name type="scientific">Magallana gigas</name>
    <name type="common">Pacific oyster</name>
    <name type="synonym">Crassostrea gigas</name>
    <dbReference type="NCBI Taxonomy" id="29159"/>
    <lineage>
        <taxon>Eukaryota</taxon>
        <taxon>Metazoa</taxon>
        <taxon>Spiralia</taxon>
        <taxon>Lophotrochozoa</taxon>
        <taxon>Mollusca</taxon>
        <taxon>Bivalvia</taxon>
        <taxon>Autobranchia</taxon>
        <taxon>Pteriomorphia</taxon>
        <taxon>Ostreida</taxon>
        <taxon>Ostreoidea</taxon>
        <taxon>Ostreidae</taxon>
        <taxon>Magallana</taxon>
    </lineage>
</organism>
<evidence type="ECO:0000256" key="1">
    <source>
        <dbReference type="SAM" id="MobiDB-lite"/>
    </source>
</evidence>
<dbReference type="GO" id="GO:0043161">
    <property type="term" value="P:proteasome-mediated ubiquitin-dependent protein catabolic process"/>
    <property type="evidence" value="ECO:0007669"/>
    <property type="project" value="TreeGrafter"/>
</dbReference>
<dbReference type="HOGENOM" id="CLU_877863_0_0_1"/>
<dbReference type="InterPro" id="IPR050952">
    <property type="entry name" value="TRIM-NHL_E3_ligases"/>
</dbReference>
<proteinExistence type="predicted"/>
<dbReference type="AlphaFoldDB" id="K1RKM5"/>
<dbReference type="InterPro" id="IPR011042">
    <property type="entry name" value="6-blade_b-propeller_TolB-like"/>
</dbReference>
<dbReference type="InParanoid" id="K1RKM5"/>
<feature type="compositionally biased region" description="Acidic residues" evidence="1">
    <location>
        <begin position="1"/>
        <end position="13"/>
    </location>
</feature>